<gene>
    <name evidence="2" type="ORF">CCAP1982_LOCUS14957</name>
</gene>
<dbReference type="AlphaFoldDB" id="A0A811V6Z1"/>
<organism evidence="2 3">
    <name type="scientific">Ceratitis capitata</name>
    <name type="common">Mediterranean fruit fly</name>
    <name type="synonym">Tephritis capitata</name>
    <dbReference type="NCBI Taxonomy" id="7213"/>
    <lineage>
        <taxon>Eukaryota</taxon>
        <taxon>Metazoa</taxon>
        <taxon>Ecdysozoa</taxon>
        <taxon>Arthropoda</taxon>
        <taxon>Hexapoda</taxon>
        <taxon>Insecta</taxon>
        <taxon>Pterygota</taxon>
        <taxon>Neoptera</taxon>
        <taxon>Endopterygota</taxon>
        <taxon>Diptera</taxon>
        <taxon>Brachycera</taxon>
        <taxon>Muscomorpha</taxon>
        <taxon>Tephritoidea</taxon>
        <taxon>Tephritidae</taxon>
        <taxon>Ceratitis</taxon>
        <taxon>Ceratitis</taxon>
    </lineage>
</organism>
<name>A0A811V6Z1_CERCA</name>
<protein>
    <submittedName>
        <fullName evidence="2">(Mediterranean fruit fly) hypothetical protein</fullName>
    </submittedName>
</protein>
<dbReference type="Proteomes" id="UP000606786">
    <property type="component" value="Unassembled WGS sequence"/>
</dbReference>
<feature type="region of interest" description="Disordered" evidence="1">
    <location>
        <begin position="42"/>
        <end position="69"/>
    </location>
</feature>
<reference evidence="2" key="1">
    <citation type="submission" date="2020-11" db="EMBL/GenBank/DDBJ databases">
        <authorList>
            <person name="Whitehead M."/>
        </authorList>
    </citation>
    <scope>NUCLEOTIDE SEQUENCE</scope>
    <source>
        <strain evidence="2">EGII</strain>
    </source>
</reference>
<sequence>MAITSHAPESSTDYWFSVRSSRRQRETSDTLSQDEIFYCENTATSSKGQRSIEDQHRPPIQKNSPLIQKPSSSEVAEIEILIGILDSNFDIGASNERRSEMLKADVALVKE</sequence>
<evidence type="ECO:0000256" key="1">
    <source>
        <dbReference type="SAM" id="MobiDB-lite"/>
    </source>
</evidence>
<feature type="non-terminal residue" evidence="2">
    <location>
        <position position="1"/>
    </location>
</feature>
<accession>A0A811V6Z1</accession>
<evidence type="ECO:0000313" key="3">
    <source>
        <dbReference type="Proteomes" id="UP000606786"/>
    </source>
</evidence>
<keyword evidence="3" id="KW-1185">Reference proteome</keyword>
<proteinExistence type="predicted"/>
<evidence type="ECO:0000313" key="2">
    <source>
        <dbReference type="EMBL" id="CAD7006654.1"/>
    </source>
</evidence>
<comment type="caution">
    <text evidence="2">The sequence shown here is derived from an EMBL/GenBank/DDBJ whole genome shotgun (WGS) entry which is preliminary data.</text>
</comment>
<feature type="region of interest" description="Disordered" evidence="1">
    <location>
        <begin position="1"/>
        <end position="30"/>
    </location>
</feature>
<dbReference type="EMBL" id="CAJHJT010000034">
    <property type="protein sequence ID" value="CAD7006654.1"/>
    <property type="molecule type" value="Genomic_DNA"/>
</dbReference>